<dbReference type="GO" id="GO:0006707">
    <property type="term" value="P:cholesterol catabolic process"/>
    <property type="evidence" value="ECO:0007669"/>
    <property type="project" value="TreeGrafter"/>
</dbReference>
<dbReference type="Pfam" id="PF00067">
    <property type="entry name" value="p450"/>
    <property type="match status" value="1"/>
</dbReference>
<comment type="caution">
    <text evidence="9">The sequence shown here is derived from an EMBL/GenBank/DDBJ whole genome shotgun (WGS) entry which is preliminary data.</text>
</comment>
<keyword evidence="6 8" id="KW-0408">Iron</keyword>
<evidence type="ECO:0000256" key="8">
    <source>
        <dbReference type="RuleBase" id="RU000461"/>
    </source>
</evidence>
<dbReference type="GO" id="GO:0036199">
    <property type="term" value="F:cholest-4-en-3-one 26-monooxygenase activity"/>
    <property type="evidence" value="ECO:0007669"/>
    <property type="project" value="TreeGrafter"/>
</dbReference>
<evidence type="ECO:0000313" key="9">
    <source>
        <dbReference type="EMBL" id="OBK21973.1"/>
    </source>
</evidence>
<dbReference type="InterPro" id="IPR036396">
    <property type="entry name" value="Cyt_P450_sf"/>
</dbReference>
<dbReference type="RefSeq" id="WP_065035693.1">
    <property type="nucleotide sequence ID" value="NZ_LZLR01000099.1"/>
</dbReference>
<dbReference type="CDD" id="cd11078">
    <property type="entry name" value="CYP130-like"/>
    <property type="match status" value="1"/>
</dbReference>
<gene>
    <name evidence="9" type="ORF">A5635_22520</name>
</gene>
<dbReference type="GO" id="GO:0008395">
    <property type="term" value="F:steroid hydroxylase activity"/>
    <property type="evidence" value="ECO:0007669"/>
    <property type="project" value="TreeGrafter"/>
</dbReference>
<dbReference type="PROSITE" id="PS00086">
    <property type="entry name" value="CYTOCHROME_P450"/>
    <property type="match status" value="1"/>
</dbReference>
<dbReference type="SUPFAM" id="SSF48264">
    <property type="entry name" value="Cytochrome P450"/>
    <property type="match status" value="1"/>
</dbReference>
<comment type="similarity">
    <text evidence="2 8">Belongs to the cytochrome P450 family.</text>
</comment>
<evidence type="ECO:0000256" key="7">
    <source>
        <dbReference type="ARBA" id="ARBA00023033"/>
    </source>
</evidence>
<dbReference type="InterPro" id="IPR002397">
    <property type="entry name" value="Cyt_P450_B"/>
</dbReference>
<evidence type="ECO:0000256" key="4">
    <source>
        <dbReference type="ARBA" id="ARBA00022723"/>
    </source>
</evidence>
<dbReference type="Proteomes" id="UP000093819">
    <property type="component" value="Unassembled WGS sequence"/>
</dbReference>
<dbReference type="InterPro" id="IPR017972">
    <property type="entry name" value="Cyt_P450_CS"/>
</dbReference>
<evidence type="ECO:0000256" key="2">
    <source>
        <dbReference type="ARBA" id="ARBA00010617"/>
    </source>
</evidence>
<evidence type="ECO:0000256" key="1">
    <source>
        <dbReference type="ARBA" id="ARBA00001971"/>
    </source>
</evidence>
<dbReference type="AlphaFoldDB" id="A0A1A3NIJ3"/>
<dbReference type="PANTHER" id="PTHR46696">
    <property type="entry name" value="P450, PUTATIVE (EUROFUNG)-RELATED"/>
    <property type="match status" value="1"/>
</dbReference>
<sequence length="401" mass="44850">MTTSTDSQLRFDPYDAELIVDPYPMFGRLRDEAPLYYNAQYDFFALSRFADVNKALVDHVTFSSARGAILELIKANLDIPSGMLIFEDPPIHDVHRKLLSRMFTPRKIGALEPMIREFCAQLLDPLVGSGRFDFVTDLGALMPMKVISALLGIPEDDQVYIRDRGNAQLRTEAGKPMRAAEQGLSVGEQFAAYIDWRADNPSDDIMTELLNVEFADETGTTRRLTRDEILVYLNVVAGAGNETTTRLIGWAGKVLAEHPDQRREIVANPTLIPQAIEELLRYEPPAPHVSRYVTRDVTLHGQTVPEGSVLMMLIGAACRDPRQFGPDADEFNIHRVARPHLTFSVGTHFCLGSALARLEGRVAMEEILKRFPEWEVDLSNAKLSPTSTVRGWESMPAVVPQ</sequence>
<keyword evidence="4 8" id="KW-0479">Metal-binding</keyword>
<dbReference type="GO" id="GO:0020037">
    <property type="term" value="F:heme binding"/>
    <property type="evidence" value="ECO:0007669"/>
    <property type="project" value="InterPro"/>
</dbReference>
<dbReference type="FunFam" id="1.10.630.10:FF:000018">
    <property type="entry name" value="Cytochrome P450 monooxygenase"/>
    <property type="match status" value="1"/>
</dbReference>
<comment type="cofactor">
    <cofactor evidence="1">
        <name>heme</name>
        <dbReference type="ChEBI" id="CHEBI:30413"/>
    </cofactor>
</comment>
<dbReference type="PANTHER" id="PTHR46696:SF4">
    <property type="entry name" value="BIOTIN BIOSYNTHESIS CYTOCHROME P450"/>
    <property type="match status" value="1"/>
</dbReference>
<organism evidence="9 10">
    <name type="scientific">Mycobacterium asiaticum</name>
    <dbReference type="NCBI Taxonomy" id="1790"/>
    <lineage>
        <taxon>Bacteria</taxon>
        <taxon>Bacillati</taxon>
        <taxon>Actinomycetota</taxon>
        <taxon>Actinomycetes</taxon>
        <taxon>Mycobacteriales</taxon>
        <taxon>Mycobacteriaceae</taxon>
        <taxon>Mycobacterium</taxon>
    </lineage>
</organism>
<dbReference type="PRINTS" id="PR00359">
    <property type="entry name" value="BP450"/>
</dbReference>
<proteinExistence type="inferred from homology"/>
<keyword evidence="5 8" id="KW-0560">Oxidoreductase</keyword>
<evidence type="ECO:0000256" key="3">
    <source>
        <dbReference type="ARBA" id="ARBA00022617"/>
    </source>
</evidence>
<evidence type="ECO:0000256" key="6">
    <source>
        <dbReference type="ARBA" id="ARBA00023004"/>
    </source>
</evidence>
<dbReference type="GO" id="GO:0005506">
    <property type="term" value="F:iron ion binding"/>
    <property type="evidence" value="ECO:0007669"/>
    <property type="project" value="InterPro"/>
</dbReference>
<dbReference type="PRINTS" id="PR00385">
    <property type="entry name" value="P450"/>
</dbReference>
<evidence type="ECO:0000313" key="10">
    <source>
        <dbReference type="Proteomes" id="UP000093819"/>
    </source>
</evidence>
<name>A0A1A3NIJ3_MYCAS</name>
<accession>A0A1A3NIJ3</accession>
<dbReference type="Gene3D" id="1.10.630.10">
    <property type="entry name" value="Cytochrome P450"/>
    <property type="match status" value="1"/>
</dbReference>
<keyword evidence="7 8" id="KW-0503">Monooxygenase</keyword>
<reference evidence="10" key="1">
    <citation type="submission" date="2016-06" db="EMBL/GenBank/DDBJ databases">
        <authorList>
            <person name="Sutton G."/>
            <person name="Brinkac L."/>
            <person name="Sanka R."/>
            <person name="Adams M."/>
            <person name="Lau E."/>
            <person name="Garcia-Basteiro A."/>
            <person name="Lopez-Varela E."/>
            <person name="Palencia S."/>
        </authorList>
    </citation>
    <scope>NUCLEOTIDE SEQUENCE [LARGE SCALE GENOMIC DNA]</scope>
    <source>
        <strain evidence="10">1245335.1</strain>
    </source>
</reference>
<dbReference type="InterPro" id="IPR001128">
    <property type="entry name" value="Cyt_P450"/>
</dbReference>
<keyword evidence="3 8" id="KW-0349">Heme</keyword>
<dbReference type="EMBL" id="LZLR01000099">
    <property type="protein sequence ID" value="OBK21973.1"/>
    <property type="molecule type" value="Genomic_DNA"/>
</dbReference>
<evidence type="ECO:0000256" key="5">
    <source>
        <dbReference type="ARBA" id="ARBA00023002"/>
    </source>
</evidence>
<protein>
    <submittedName>
        <fullName evidence="9">Cytochrome</fullName>
    </submittedName>
</protein>